<dbReference type="OrthoDB" id="7060081at2"/>
<proteinExistence type="predicted"/>
<dbReference type="Gene3D" id="2.60.120.10">
    <property type="entry name" value="Jelly Rolls"/>
    <property type="match status" value="1"/>
</dbReference>
<keyword evidence="2" id="KW-1185">Reference proteome</keyword>
<evidence type="ECO:0000313" key="2">
    <source>
        <dbReference type="Proteomes" id="UP000323876"/>
    </source>
</evidence>
<accession>A0A5N0E600</accession>
<gene>
    <name evidence="1" type="ORF">F3087_38350</name>
</gene>
<protein>
    <submittedName>
        <fullName evidence="1">Cytoplasmic protein</fullName>
    </submittedName>
</protein>
<dbReference type="AlphaFoldDB" id="A0A5N0E600"/>
<dbReference type="SUPFAM" id="SSF51182">
    <property type="entry name" value="RmlC-like cupins"/>
    <property type="match status" value="1"/>
</dbReference>
<dbReference type="InterPro" id="IPR014710">
    <property type="entry name" value="RmlC-like_jellyroll"/>
</dbReference>
<dbReference type="Proteomes" id="UP000323876">
    <property type="component" value="Unassembled WGS sequence"/>
</dbReference>
<evidence type="ECO:0000313" key="1">
    <source>
        <dbReference type="EMBL" id="KAA8883061.1"/>
    </source>
</evidence>
<comment type="caution">
    <text evidence="1">The sequence shown here is derived from an EMBL/GenBank/DDBJ whole genome shotgun (WGS) entry which is preliminary data.</text>
</comment>
<dbReference type="EMBL" id="VXLC01000027">
    <property type="protein sequence ID" value="KAA8883061.1"/>
    <property type="molecule type" value="Genomic_DNA"/>
</dbReference>
<organism evidence="1 2">
    <name type="scientific">Nocardia colli</name>
    <dbReference type="NCBI Taxonomy" id="2545717"/>
    <lineage>
        <taxon>Bacteria</taxon>
        <taxon>Bacillati</taxon>
        <taxon>Actinomycetota</taxon>
        <taxon>Actinomycetes</taxon>
        <taxon>Mycobacteriales</taxon>
        <taxon>Nocardiaceae</taxon>
        <taxon>Nocardia</taxon>
    </lineage>
</organism>
<sequence>MTPAVVNPALYRVIFENERVRVLEYRDRPGDRTQPHNHPDSVLYPLNSFRRRITANGQQVEVALAQGQVRWVGAQEHSGENIGDTETHALFIELKELPPTGTGSVLGPSSA</sequence>
<reference evidence="1 2" key="1">
    <citation type="submission" date="2019-09" db="EMBL/GenBank/DDBJ databases">
        <authorList>
            <person name="Wang X."/>
        </authorList>
    </citation>
    <scope>NUCLEOTIDE SEQUENCE [LARGE SCALE GENOMIC DNA]</scope>
    <source>
        <strain evidence="1 2">CICC 11023</strain>
    </source>
</reference>
<dbReference type="InterPro" id="IPR011051">
    <property type="entry name" value="RmlC_Cupin_sf"/>
</dbReference>
<name>A0A5N0E600_9NOCA</name>